<dbReference type="Pfam" id="PF13568">
    <property type="entry name" value="OMP_b-brl_2"/>
    <property type="match status" value="1"/>
</dbReference>
<feature type="chain" id="PRO_5024384787" evidence="1">
    <location>
        <begin position="21"/>
        <end position="193"/>
    </location>
</feature>
<feature type="signal peptide" evidence="1">
    <location>
        <begin position="1"/>
        <end position="20"/>
    </location>
</feature>
<keyword evidence="1" id="KW-0732">Signal</keyword>
<dbReference type="InterPro" id="IPR025665">
    <property type="entry name" value="Beta-barrel_OMP_2"/>
</dbReference>
<dbReference type="RefSeq" id="WP_138658788.1">
    <property type="nucleotide sequence ID" value="NZ_VATY01000003.1"/>
</dbReference>
<evidence type="ECO:0000313" key="4">
    <source>
        <dbReference type="Proteomes" id="UP000310314"/>
    </source>
</evidence>
<keyword evidence="4" id="KW-1185">Reference proteome</keyword>
<evidence type="ECO:0000259" key="2">
    <source>
        <dbReference type="Pfam" id="PF13568"/>
    </source>
</evidence>
<evidence type="ECO:0000313" key="3">
    <source>
        <dbReference type="EMBL" id="TMM55920.1"/>
    </source>
</evidence>
<dbReference type="EMBL" id="VATY01000003">
    <property type="protein sequence ID" value="TMM55920.1"/>
    <property type="molecule type" value="Genomic_DNA"/>
</dbReference>
<name>A0A5S3PTB1_9FLAO</name>
<gene>
    <name evidence="3" type="ORF">FEE95_14825</name>
</gene>
<organism evidence="3 4">
    <name type="scientific">Maribacter algarum</name>
    <name type="common">ex Zhang et al. 2020</name>
    <dbReference type="NCBI Taxonomy" id="2578118"/>
    <lineage>
        <taxon>Bacteria</taxon>
        <taxon>Pseudomonadati</taxon>
        <taxon>Bacteroidota</taxon>
        <taxon>Flavobacteriia</taxon>
        <taxon>Flavobacteriales</taxon>
        <taxon>Flavobacteriaceae</taxon>
        <taxon>Maribacter</taxon>
    </lineage>
</organism>
<dbReference type="OrthoDB" id="947434at2"/>
<evidence type="ECO:0000256" key="1">
    <source>
        <dbReference type="SAM" id="SignalP"/>
    </source>
</evidence>
<accession>A0A5S3PTB1</accession>
<dbReference type="SUPFAM" id="SSF56925">
    <property type="entry name" value="OMPA-like"/>
    <property type="match status" value="1"/>
</dbReference>
<proteinExistence type="predicted"/>
<protein>
    <submittedName>
        <fullName evidence="3">PorT family protein</fullName>
    </submittedName>
</protein>
<dbReference type="InterPro" id="IPR011250">
    <property type="entry name" value="OMP/PagP_B-barrel"/>
</dbReference>
<feature type="domain" description="Outer membrane protein beta-barrel" evidence="2">
    <location>
        <begin position="87"/>
        <end position="168"/>
    </location>
</feature>
<dbReference type="Proteomes" id="UP000310314">
    <property type="component" value="Unassembled WGS sequence"/>
</dbReference>
<reference evidence="3 4" key="1">
    <citation type="submission" date="2019-05" db="EMBL/GenBank/DDBJ databases">
        <authorList>
            <person name="Zhang J.-Y."/>
            <person name="Feg X."/>
            <person name="Du Z.-J."/>
        </authorList>
    </citation>
    <scope>NUCLEOTIDE SEQUENCE [LARGE SCALE GENOMIC DNA]</scope>
    <source>
        <strain evidence="3 4">RZ26</strain>
    </source>
</reference>
<dbReference type="AlphaFoldDB" id="A0A5S3PTB1"/>
<comment type="caution">
    <text evidence="3">The sequence shown here is derived from an EMBL/GenBank/DDBJ whole genome shotgun (WGS) entry which is preliminary data.</text>
</comment>
<sequence>MKKVLFTIILSFLFISGLQAQDDFKFGVTGGLITSRINNKVAPLGINLVNTTLASGTGFYVGGIASLGFGEKFGVQPELVYAKAGDLEYIQLPIMIKYYVIEGLYAQAGPQFSLSTNANKVGNLIEDLFNSNDIIGVNSLGVDIAFGAGYEILENLSAQARFSVELTNRIDGAIGSITKGKANNLTIGIAYFF</sequence>